<dbReference type="HAMAP" id="MF_01148">
    <property type="entry name" value="Lnt"/>
    <property type="match status" value="1"/>
</dbReference>
<dbReference type="InterPro" id="IPR045378">
    <property type="entry name" value="LNT_N"/>
</dbReference>
<comment type="similarity">
    <text evidence="2 9">Belongs to the CN hydrolase family. Apolipoprotein N-acyltransferase subfamily.</text>
</comment>
<evidence type="ECO:0000256" key="1">
    <source>
        <dbReference type="ARBA" id="ARBA00004651"/>
    </source>
</evidence>
<feature type="transmembrane region" description="Helical" evidence="9">
    <location>
        <begin position="76"/>
        <end position="98"/>
    </location>
</feature>
<accession>A0A7V1BLK9</accession>
<keyword evidence="4 9" id="KW-0808">Transferase</keyword>
<dbReference type="GO" id="GO:0016410">
    <property type="term" value="F:N-acyltransferase activity"/>
    <property type="evidence" value="ECO:0007669"/>
    <property type="project" value="UniProtKB-UniRule"/>
</dbReference>
<evidence type="ECO:0000313" key="11">
    <source>
        <dbReference type="EMBL" id="HDZ55025.1"/>
    </source>
</evidence>
<dbReference type="AlphaFoldDB" id="A0A7V1BLK9"/>
<comment type="caution">
    <text evidence="11">The sequence shown here is derived from an EMBL/GenBank/DDBJ whole genome shotgun (WGS) entry which is preliminary data.</text>
</comment>
<evidence type="ECO:0000256" key="8">
    <source>
        <dbReference type="ARBA" id="ARBA00023315"/>
    </source>
</evidence>
<dbReference type="Pfam" id="PF20154">
    <property type="entry name" value="LNT_N"/>
    <property type="match status" value="1"/>
</dbReference>
<dbReference type="SUPFAM" id="SSF56317">
    <property type="entry name" value="Carbon-nitrogen hydrolase"/>
    <property type="match status" value="1"/>
</dbReference>
<evidence type="ECO:0000259" key="10">
    <source>
        <dbReference type="PROSITE" id="PS50263"/>
    </source>
</evidence>
<dbReference type="InterPro" id="IPR003010">
    <property type="entry name" value="C-N_Hydrolase"/>
</dbReference>
<evidence type="ECO:0000256" key="7">
    <source>
        <dbReference type="ARBA" id="ARBA00023136"/>
    </source>
</evidence>
<evidence type="ECO:0000256" key="6">
    <source>
        <dbReference type="ARBA" id="ARBA00022989"/>
    </source>
</evidence>
<dbReference type="Pfam" id="PF00795">
    <property type="entry name" value="CN_hydrolase"/>
    <property type="match status" value="1"/>
</dbReference>
<keyword evidence="7 9" id="KW-0472">Membrane</keyword>
<protein>
    <recommendedName>
        <fullName evidence="9">Apolipoprotein N-acyltransferase</fullName>
        <shortName evidence="9">ALP N-acyltransferase</shortName>
        <ecNumber evidence="9">2.3.1.269</ecNumber>
    </recommendedName>
</protein>
<dbReference type="InterPro" id="IPR036526">
    <property type="entry name" value="C-N_Hydrolase_sf"/>
</dbReference>
<dbReference type="EMBL" id="DRFO01000004">
    <property type="protein sequence ID" value="HDZ55025.1"/>
    <property type="molecule type" value="Genomic_DNA"/>
</dbReference>
<comment type="pathway">
    <text evidence="9">Protein modification; lipoprotein biosynthesis (N-acyl transfer).</text>
</comment>
<comment type="subcellular location">
    <subcellularLocation>
        <location evidence="1 9">Cell membrane</location>
        <topology evidence="1 9">Multi-pass membrane protein</topology>
    </subcellularLocation>
</comment>
<dbReference type="GO" id="GO:0005886">
    <property type="term" value="C:plasma membrane"/>
    <property type="evidence" value="ECO:0007669"/>
    <property type="project" value="UniProtKB-SubCell"/>
</dbReference>
<dbReference type="PANTHER" id="PTHR38686">
    <property type="entry name" value="APOLIPOPROTEIN N-ACYLTRANSFERASE"/>
    <property type="match status" value="1"/>
</dbReference>
<feature type="domain" description="CN hydrolase" evidence="10">
    <location>
        <begin position="256"/>
        <end position="506"/>
    </location>
</feature>
<feature type="transmembrane region" description="Helical" evidence="9">
    <location>
        <begin position="213"/>
        <end position="235"/>
    </location>
</feature>
<organism evidence="11">
    <name type="scientific">Halopseudomonas xinjiangensis</name>
    <dbReference type="NCBI Taxonomy" id="487184"/>
    <lineage>
        <taxon>Bacteria</taxon>
        <taxon>Pseudomonadati</taxon>
        <taxon>Pseudomonadota</taxon>
        <taxon>Gammaproteobacteria</taxon>
        <taxon>Pseudomonadales</taxon>
        <taxon>Pseudomonadaceae</taxon>
        <taxon>Halopseudomonas</taxon>
    </lineage>
</organism>
<dbReference type="EC" id="2.3.1.269" evidence="9"/>
<keyword evidence="3 9" id="KW-1003">Cell membrane</keyword>
<evidence type="ECO:0000256" key="5">
    <source>
        <dbReference type="ARBA" id="ARBA00022692"/>
    </source>
</evidence>
<dbReference type="InterPro" id="IPR004563">
    <property type="entry name" value="Apolipo_AcylTrfase"/>
</dbReference>
<feature type="transmembrane region" description="Helical" evidence="9">
    <location>
        <begin position="179"/>
        <end position="201"/>
    </location>
</feature>
<dbReference type="Proteomes" id="UP000885703">
    <property type="component" value="Unassembled WGS sequence"/>
</dbReference>
<evidence type="ECO:0000256" key="2">
    <source>
        <dbReference type="ARBA" id="ARBA00010065"/>
    </source>
</evidence>
<gene>
    <name evidence="9 11" type="primary">lnt</name>
    <name evidence="11" type="ORF">ENH64_00925</name>
</gene>
<dbReference type="Gene3D" id="3.60.110.10">
    <property type="entry name" value="Carbon-nitrogen hydrolase"/>
    <property type="match status" value="1"/>
</dbReference>
<dbReference type="UniPathway" id="UPA00666"/>
<comment type="catalytic activity">
    <reaction evidence="9">
        <text>N-terminal S-1,2-diacyl-sn-glyceryl-L-cysteinyl-[lipoprotein] + a glycerophospholipid = N-acyl-S-1,2-diacyl-sn-glyceryl-L-cysteinyl-[lipoprotein] + a 2-acyl-sn-glycero-3-phospholipid + H(+)</text>
        <dbReference type="Rhea" id="RHEA:48228"/>
        <dbReference type="Rhea" id="RHEA-COMP:14681"/>
        <dbReference type="Rhea" id="RHEA-COMP:14684"/>
        <dbReference type="ChEBI" id="CHEBI:15378"/>
        <dbReference type="ChEBI" id="CHEBI:136912"/>
        <dbReference type="ChEBI" id="CHEBI:140656"/>
        <dbReference type="ChEBI" id="CHEBI:140657"/>
        <dbReference type="ChEBI" id="CHEBI:140660"/>
        <dbReference type="EC" id="2.3.1.269"/>
    </reaction>
</comment>
<feature type="transmembrane region" description="Helical" evidence="9">
    <location>
        <begin position="35"/>
        <end position="64"/>
    </location>
</feature>
<keyword evidence="5 9" id="KW-0812">Transmembrane</keyword>
<sequence>MNEYMIGSGLSLLSSPAQPDTLVNTLSLPCRVFLAALSGVLLCLPWLNPALYWTAWIGWVPLLFALENTRLPVAALLGWVTGVVCFAGASNWMVAFIVNLKGLSYPLSAALALIFWCYAGIAIGIACAGYRWLIRWLPGYQVVAFPVCVLSSMALYPLLFETHFAEAQAQFLSAIQGVALLGAQGLDAVMAVVSVLIFLLVRHRTVRCLWHPLNLSALVLMLAWFTYGVASLASWDNEIAHWESRAIGLVQPNDAVSLEIPTPAEGFSHEFPEEMLATRRLSEAGAEWVAWPEARYKGYFDKFSVREGYRERLQETGVSLIFHDVEKRWQDSEQVSFNSVVMLDEQGNLQNTYRKIQRMPFGEYLPDVFSLPGLDSLSTLFLGEFLRPLAAGTDHAYFQIGDMRVVPKVCFETAFPAFIADSIGTDGAGKILLFLSQDSWFGETTQPFQHGAMSIIRGVENRVPMIHLINNGPSLATTPHGRVISATDAFSRAEVLVSMPFSKVSGGSFFSRYPWLSTWMTFLIVGILFSLSLLRLCRYRMRLLQTTSPAVNPDDQAH</sequence>
<reference evidence="11" key="1">
    <citation type="journal article" date="2020" name="mSystems">
        <title>Genome- and Community-Level Interaction Insights into Carbon Utilization and Element Cycling Functions of Hydrothermarchaeota in Hydrothermal Sediment.</title>
        <authorList>
            <person name="Zhou Z."/>
            <person name="Liu Y."/>
            <person name="Xu W."/>
            <person name="Pan J."/>
            <person name="Luo Z.H."/>
            <person name="Li M."/>
        </authorList>
    </citation>
    <scope>NUCLEOTIDE SEQUENCE [LARGE SCALE GENOMIC DNA]</scope>
    <source>
        <strain evidence="11">HyVt-324</strain>
    </source>
</reference>
<keyword evidence="8 9" id="KW-0012">Acyltransferase</keyword>
<feature type="transmembrane region" description="Helical" evidence="9">
    <location>
        <begin position="110"/>
        <end position="133"/>
    </location>
</feature>
<dbReference type="PROSITE" id="PS50263">
    <property type="entry name" value="CN_HYDROLASE"/>
    <property type="match status" value="1"/>
</dbReference>
<dbReference type="PANTHER" id="PTHR38686:SF1">
    <property type="entry name" value="APOLIPOPROTEIN N-ACYLTRANSFERASE"/>
    <property type="match status" value="1"/>
</dbReference>
<dbReference type="GO" id="GO:0042158">
    <property type="term" value="P:lipoprotein biosynthetic process"/>
    <property type="evidence" value="ECO:0007669"/>
    <property type="project" value="UniProtKB-UniRule"/>
</dbReference>
<evidence type="ECO:0000256" key="4">
    <source>
        <dbReference type="ARBA" id="ARBA00022679"/>
    </source>
</evidence>
<proteinExistence type="inferred from homology"/>
<keyword evidence="6 9" id="KW-1133">Transmembrane helix</keyword>
<evidence type="ECO:0000256" key="3">
    <source>
        <dbReference type="ARBA" id="ARBA00022475"/>
    </source>
</evidence>
<feature type="transmembrane region" description="Helical" evidence="9">
    <location>
        <begin position="140"/>
        <end position="159"/>
    </location>
</feature>
<comment type="function">
    <text evidence="9">Catalyzes the phospholipid dependent N-acylation of the N-terminal cysteine of apolipoprotein, the last step in lipoprotein maturation.</text>
</comment>
<dbReference type="NCBIfam" id="TIGR00546">
    <property type="entry name" value="lnt"/>
    <property type="match status" value="1"/>
</dbReference>
<name>A0A7V1BLK9_9GAMM</name>
<evidence type="ECO:0000256" key="9">
    <source>
        <dbReference type="HAMAP-Rule" id="MF_01148"/>
    </source>
</evidence>
<feature type="transmembrane region" description="Helical" evidence="9">
    <location>
        <begin position="513"/>
        <end position="534"/>
    </location>
</feature>